<keyword evidence="9" id="KW-1185">Reference proteome</keyword>
<dbReference type="Gene3D" id="1.10.439.20">
    <property type="entry name" value="Phospholipase B-like, domain 2"/>
    <property type="match status" value="1"/>
</dbReference>
<comment type="function">
    <text evidence="7">Putative phospholipase.</text>
</comment>
<dbReference type="GO" id="GO:0016042">
    <property type="term" value="P:lipid catabolic process"/>
    <property type="evidence" value="ECO:0007669"/>
    <property type="project" value="UniProtKB-KW"/>
</dbReference>
<gene>
    <name evidence="8" type="ORF">OESDEN_03185</name>
</gene>
<evidence type="ECO:0000313" key="8">
    <source>
        <dbReference type="EMBL" id="KHJ96840.1"/>
    </source>
</evidence>
<evidence type="ECO:0000256" key="5">
    <source>
        <dbReference type="ARBA" id="ARBA00023098"/>
    </source>
</evidence>
<protein>
    <recommendedName>
        <fullName evidence="7">Phospholipase B-like</fullName>
        <ecNumber evidence="7">3.1.1.-</ecNumber>
    </recommendedName>
</protein>
<sequence length="60" mass="6954">MTDFLTENQKFIKNKLEITPRDDVYWSAVNRTYHQLTGLIAGYEGRSITPGITFEIHPIL</sequence>
<keyword evidence="3 7" id="KW-0378">Hydrolase</keyword>
<evidence type="ECO:0000256" key="2">
    <source>
        <dbReference type="ARBA" id="ARBA00022729"/>
    </source>
</evidence>
<evidence type="ECO:0000256" key="6">
    <source>
        <dbReference type="ARBA" id="ARBA00023180"/>
    </source>
</evidence>
<evidence type="ECO:0000256" key="4">
    <source>
        <dbReference type="ARBA" id="ARBA00022963"/>
    </source>
</evidence>
<keyword evidence="5 7" id="KW-0443">Lipid metabolism</keyword>
<evidence type="ECO:0000313" key="9">
    <source>
        <dbReference type="Proteomes" id="UP000053660"/>
    </source>
</evidence>
<evidence type="ECO:0000256" key="3">
    <source>
        <dbReference type="ARBA" id="ARBA00022801"/>
    </source>
</evidence>
<comment type="similarity">
    <text evidence="1 7">Belongs to the phospholipase B-like family.</text>
</comment>
<dbReference type="InterPro" id="IPR007000">
    <property type="entry name" value="PLipase_B-like"/>
</dbReference>
<dbReference type="EMBL" id="KN549575">
    <property type="protein sequence ID" value="KHJ96840.1"/>
    <property type="molecule type" value="Genomic_DNA"/>
</dbReference>
<dbReference type="Proteomes" id="UP000053660">
    <property type="component" value="Unassembled WGS sequence"/>
</dbReference>
<dbReference type="AlphaFoldDB" id="A0A0B1TN54"/>
<reference evidence="8 9" key="1">
    <citation type="submission" date="2014-03" db="EMBL/GenBank/DDBJ databases">
        <title>Draft genome of the hookworm Oesophagostomum dentatum.</title>
        <authorList>
            <person name="Mitreva M."/>
        </authorList>
    </citation>
    <scope>NUCLEOTIDE SEQUENCE [LARGE SCALE GENOMIC DNA]</scope>
    <source>
        <strain evidence="8 9">OD-Hann</strain>
    </source>
</reference>
<keyword evidence="2" id="KW-0732">Signal</keyword>
<name>A0A0B1TN54_OESDE</name>
<keyword evidence="4 7" id="KW-0442">Lipid degradation</keyword>
<dbReference type="OrthoDB" id="443524at2759"/>
<dbReference type="GO" id="GO:0004620">
    <property type="term" value="F:phospholipase activity"/>
    <property type="evidence" value="ECO:0007669"/>
    <property type="project" value="InterPro"/>
</dbReference>
<organism evidence="8 9">
    <name type="scientific">Oesophagostomum dentatum</name>
    <name type="common">Nodular worm</name>
    <dbReference type="NCBI Taxonomy" id="61180"/>
    <lineage>
        <taxon>Eukaryota</taxon>
        <taxon>Metazoa</taxon>
        <taxon>Ecdysozoa</taxon>
        <taxon>Nematoda</taxon>
        <taxon>Chromadorea</taxon>
        <taxon>Rhabditida</taxon>
        <taxon>Rhabditina</taxon>
        <taxon>Rhabditomorpha</taxon>
        <taxon>Strongyloidea</taxon>
        <taxon>Strongylidae</taxon>
        <taxon>Oesophagostomum</taxon>
    </lineage>
</organism>
<dbReference type="InterPro" id="IPR043041">
    <property type="entry name" value="PLipase_B-like_dom2"/>
</dbReference>
<evidence type="ECO:0000256" key="1">
    <source>
        <dbReference type="ARBA" id="ARBA00007835"/>
    </source>
</evidence>
<dbReference type="EC" id="3.1.1.-" evidence="7"/>
<keyword evidence="6" id="KW-0325">Glycoprotein</keyword>
<evidence type="ECO:0000256" key="7">
    <source>
        <dbReference type="RuleBase" id="RU364138"/>
    </source>
</evidence>
<accession>A0A0B1TN54</accession>
<proteinExistence type="inferred from homology"/>
<dbReference type="Pfam" id="PF04916">
    <property type="entry name" value="Phospholip_B"/>
    <property type="match status" value="1"/>
</dbReference>